<dbReference type="EMBL" id="AMCI01003069">
    <property type="protein sequence ID" value="EJX01174.1"/>
    <property type="molecule type" value="Genomic_DNA"/>
</dbReference>
<gene>
    <name evidence="1" type="ORF">EVA_10719</name>
</gene>
<name>J9G2V4_9ZZZZ</name>
<sequence>MKYLDGLPNHSNIRQDLVHLRDSLIGDKVVGLLILKVRLEFPSCYFHPKPDGFELKLPCIQGGQH</sequence>
<proteinExistence type="predicted"/>
<evidence type="ECO:0000313" key="1">
    <source>
        <dbReference type="EMBL" id="EJX01174.1"/>
    </source>
</evidence>
<protein>
    <submittedName>
        <fullName evidence="1">Uncharacterized protein</fullName>
    </submittedName>
</protein>
<organism evidence="1">
    <name type="scientific">gut metagenome</name>
    <dbReference type="NCBI Taxonomy" id="749906"/>
    <lineage>
        <taxon>unclassified sequences</taxon>
        <taxon>metagenomes</taxon>
        <taxon>organismal metagenomes</taxon>
    </lineage>
</organism>
<reference evidence="1" key="1">
    <citation type="journal article" date="2012" name="PLoS ONE">
        <title>Gene sets for utilization of primary and secondary nutrition supplies in the distal gut of endangered iberian lynx.</title>
        <authorList>
            <person name="Alcaide M."/>
            <person name="Messina E."/>
            <person name="Richter M."/>
            <person name="Bargiela R."/>
            <person name="Peplies J."/>
            <person name="Huws S.A."/>
            <person name="Newbold C.J."/>
            <person name="Golyshin P.N."/>
            <person name="Simon M.A."/>
            <person name="Lopez G."/>
            <person name="Yakimov M.M."/>
            <person name="Ferrer M."/>
        </authorList>
    </citation>
    <scope>NUCLEOTIDE SEQUENCE</scope>
</reference>
<dbReference type="AlphaFoldDB" id="J9G2V4"/>
<accession>J9G2V4</accession>
<comment type="caution">
    <text evidence="1">The sequence shown here is derived from an EMBL/GenBank/DDBJ whole genome shotgun (WGS) entry which is preliminary data.</text>
</comment>